<dbReference type="CDD" id="cd06464">
    <property type="entry name" value="ACD_sHsps-like"/>
    <property type="match status" value="1"/>
</dbReference>
<proteinExistence type="inferred from homology"/>
<protein>
    <submittedName>
        <fullName evidence="4">Hsp20/alpha crystallin family protein</fullName>
    </submittedName>
</protein>
<dbReference type="Gene3D" id="2.60.40.790">
    <property type="match status" value="1"/>
</dbReference>
<keyword evidence="5" id="KW-1185">Reference proteome</keyword>
<comment type="similarity">
    <text evidence="1 2">Belongs to the small heat shock protein (HSP20) family.</text>
</comment>
<comment type="caution">
    <text evidence="4">The sequence shown here is derived from an EMBL/GenBank/DDBJ whole genome shotgun (WGS) entry which is preliminary data.</text>
</comment>
<reference evidence="4 5" key="1">
    <citation type="submission" date="2020-04" db="EMBL/GenBank/DDBJ databases">
        <title>Azohydromonas sp. isolated from soil.</title>
        <authorList>
            <person name="Dahal R.H."/>
        </authorList>
    </citation>
    <scope>NUCLEOTIDE SEQUENCE [LARGE SCALE GENOMIC DNA]</scope>
    <source>
        <strain evidence="4 5">G-1-1-14</strain>
    </source>
</reference>
<dbReference type="Proteomes" id="UP000574067">
    <property type="component" value="Unassembled WGS sequence"/>
</dbReference>
<dbReference type="SUPFAM" id="SSF49764">
    <property type="entry name" value="HSP20-like chaperones"/>
    <property type="match status" value="1"/>
</dbReference>
<dbReference type="Pfam" id="PF00011">
    <property type="entry name" value="HSP20"/>
    <property type="match status" value="1"/>
</dbReference>
<dbReference type="InterPro" id="IPR002068">
    <property type="entry name" value="A-crystallin/Hsp20_dom"/>
</dbReference>
<feature type="domain" description="SHSP" evidence="3">
    <location>
        <begin position="37"/>
        <end position="135"/>
    </location>
</feature>
<dbReference type="RefSeq" id="WP_169163595.1">
    <property type="nucleotide sequence ID" value="NZ_JABBFW010000038.1"/>
</dbReference>
<evidence type="ECO:0000313" key="4">
    <source>
        <dbReference type="EMBL" id="NML18701.1"/>
    </source>
</evidence>
<dbReference type="PROSITE" id="PS01031">
    <property type="entry name" value="SHSP"/>
    <property type="match status" value="1"/>
</dbReference>
<evidence type="ECO:0000259" key="3">
    <source>
        <dbReference type="PROSITE" id="PS01031"/>
    </source>
</evidence>
<gene>
    <name evidence="4" type="ORF">HHL10_27410</name>
</gene>
<evidence type="ECO:0000313" key="5">
    <source>
        <dbReference type="Proteomes" id="UP000574067"/>
    </source>
</evidence>
<organism evidence="4 5">
    <name type="scientific">Azohydromonas caseinilytica</name>
    <dbReference type="NCBI Taxonomy" id="2728836"/>
    <lineage>
        <taxon>Bacteria</taxon>
        <taxon>Pseudomonadati</taxon>
        <taxon>Pseudomonadota</taxon>
        <taxon>Betaproteobacteria</taxon>
        <taxon>Burkholderiales</taxon>
        <taxon>Sphaerotilaceae</taxon>
        <taxon>Azohydromonas</taxon>
    </lineage>
</organism>
<dbReference type="InterPro" id="IPR008978">
    <property type="entry name" value="HSP20-like_chaperone"/>
</dbReference>
<dbReference type="AlphaFoldDB" id="A0A848FLM9"/>
<dbReference type="EMBL" id="JABBFW010000038">
    <property type="protein sequence ID" value="NML18701.1"/>
    <property type="molecule type" value="Genomic_DNA"/>
</dbReference>
<evidence type="ECO:0000256" key="2">
    <source>
        <dbReference type="RuleBase" id="RU003616"/>
    </source>
</evidence>
<evidence type="ECO:0000256" key="1">
    <source>
        <dbReference type="PROSITE-ProRule" id="PRU00285"/>
    </source>
</evidence>
<sequence>MASRNDLDAWMWVQACELVGQAQRLHQQFFRPAGPDPRAAAWEPPVDVFEDEREIVIVVAMPGVPAERVQLSREDGALWVRGARPLPLSGSGHRVRHLEIPYGVFERRIALPPGAFHVGPPQLRDGCLVLHLLKL</sequence>
<accession>A0A848FLM9</accession>
<name>A0A848FLM9_9BURK</name>